<evidence type="ECO:0000256" key="1">
    <source>
        <dbReference type="ARBA" id="ARBA00006739"/>
    </source>
</evidence>
<protein>
    <submittedName>
        <fullName evidence="5">Glycosyltransferase family 2 protein</fullName>
    </submittedName>
</protein>
<organism evidence="5 6">
    <name type="scientific">Pseudohoeflea suaedae</name>
    <dbReference type="NCBI Taxonomy" id="877384"/>
    <lineage>
        <taxon>Bacteria</taxon>
        <taxon>Pseudomonadati</taxon>
        <taxon>Pseudomonadota</taxon>
        <taxon>Alphaproteobacteria</taxon>
        <taxon>Hyphomicrobiales</taxon>
        <taxon>Rhizobiaceae</taxon>
        <taxon>Pseudohoeflea</taxon>
    </lineage>
</organism>
<evidence type="ECO:0000313" key="5">
    <source>
        <dbReference type="EMBL" id="TDH39454.1"/>
    </source>
</evidence>
<dbReference type="AlphaFoldDB" id="A0A4R5PQM3"/>
<dbReference type="OrthoDB" id="9802649at2"/>
<dbReference type="InterPro" id="IPR050834">
    <property type="entry name" value="Glycosyltransf_2"/>
</dbReference>
<dbReference type="Gene3D" id="3.90.550.10">
    <property type="entry name" value="Spore Coat Polysaccharide Biosynthesis Protein SpsA, Chain A"/>
    <property type="match status" value="1"/>
</dbReference>
<proteinExistence type="inferred from homology"/>
<accession>A0A4R5PQM3</accession>
<evidence type="ECO:0000256" key="3">
    <source>
        <dbReference type="ARBA" id="ARBA00022679"/>
    </source>
</evidence>
<comment type="caution">
    <text evidence="5">The sequence shown here is derived from an EMBL/GenBank/DDBJ whole genome shotgun (WGS) entry which is preliminary data.</text>
</comment>
<reference evidence="5 6" key="1">
    <citation type="journal article" date="2013" name="Int. J. Syst. Evol. Microbiol.">
        <title>Hoeflea suaedae sp. nov., an endophytic bacterium isolated from the root of the halophyte Suaeda maritima.</title>
        <authorList>
            <person name="Chung E.J."/>
            <person name="Park J.A."/>
            <person name="Pramanik P."/>
            <person name="Bibi F."/>
            <person name="Jeon C.O."/>
            <person name="Chung Y.R."/>
        </authorList>
    </citation>
    <scope>NUCLEOTIDE SEQUENCE [LARGE SCALE GENOMIC DNA]</scope>
    <source>
        <strain evidence="5 6">YC6898</strain>
    </source>
</reference>
<keyword evidence="3 5" id="KW-0808">Transferase</keyword>
<keyword evidence="2" id="KW-0328">Glycosyltransferase</keyword>
<name>A0A4R5PQM3_9HYPH</name>
<dbReference type="Pfam" id="PF00535">
    <property type="entry name" value="Glycos_transf_2"/>
    <property type="match status" value="1"/>
</dbReference>
<keyword evidence="6" id="KW-1185">Reference proteome</keyword>
<dbReference type="SUPFAM" id="SSF53448">
    <property type="entry name" value="Nucleotide-diphospho-sugar transferases"/>
    <property type="match status" value="1"/>
</dbReference>
<dbReference type="EMBL" id="SMSI01000001">
    <property type="protein sequence ID" value="TDH39454.1"/>
    <property type="molecule type" value="Genomic_DNA"/>
</dbReference>
<dbReference type="GO" id="GO:0016757">
    <property type="term" value="F:glycosyltransferase activity"/>
    <property type="evidence" value="ECO:0007669"/>
    <property type="project" value="UniProtKB-KW"/>
</dbReference>
<dbReference type="PANTHER" id="PTHR43685">
    <property type="entry name" value="GLYCOSYLTRANSFERASE"/>
    <property type="match status" value="1"/>
</dbReference>
<dbReference type="PANTHER" id="PTHR43685:SF5">
    <property type="entry name" value="GLYCOSYLTRANSFERASE EPSE-RELATED"/>
    <property type="match status" value="1"/>
</dbReference>
<evidence type="ECO:0000256" key="2">
    <source>
        <dbReference type="ARBA" id="ARBA00022676"/>
    </source>
</evidence>
<dbReference type="Proteomes" id="UP000295131">
    <property type="component" value="Unassembled WGS sequence"/>
</dbReference>
<evidence type="ECO:0000313" key="6">
    <source>
        <dbReference type="Proteomes" id="UP000295131"/>
    </source>
</evidence>
<gene>
    <name evidence="5" type="ORF">E2A64_06400</name>
</gene>
<feature type="domain" description="Glycosyltransferase 2-like" evidence="4">
    <location>
        <begin position="1"/>
        <end position="107"/>
    </location>
</feature>
<comment type="similarity">
    <text evidence="1">Belongs to the glycosyltransferase 2 family.</text>
</comment>
<dbReference type="CDD" id="cd04196">
    <property type="entry name" value="GT_2_like_d"/>
    <property type="match status" value="1"/>
</dbReference>
<dbReference type="InterPro" id="IPR001173">
    <property type="entry name" value="Glyco_trans_2-like"/>
</dbReference>
<dbReference type="InterPro" id="IPR029044">
    <property type="entry name" value="Nucleotide-diphossugar_trans"/>
</dbReference>
<sequence>MATYNGAQYIEEQLKSLETQTWPSVDVVISDDGSTDRTLEILEAFSRRWKKGRVTIARGPQAGFAENFRSLINGADVRGPYVCFSDQDDIWREEKLTEAVNWLAAQPIPMPALFCGRTQLFPDPGRHSMSPPFSRPPVFRNALVQSIAGANTMVMNRAAFELLRTASARTSFASHDWWTYLLVTGAGGRVFFSQVPYVLYRQHEGNLVGANTTLSSRITRLRMLFNGRFRRWTDLNLAALDLCIDLLSDDNRKCLSTFRQARDRSLHLRMLNLWRSGVYRQTVFGQASLYAACMMRLL</sequence>
<evidence type="ECO:0000259" key="4">
    <source>
        <dbReference type="Pfam" id="PF00535"/>
    </source>
</evidence>